<dbReference type="NCBIfam" id="NF009003">
    <property type="entry name" value="PRK12348.1"/>
    <property type="match status" value="1"/>
</dbReference>
<dbReference type="SUPFAM" id="SSF53639">
    <property type="entry name" value="AraD/HMP-PK domain-like"/>
    <property type="match status" value="1"/>
</dbReference>
<name>A0A838BRI4_9HYPH</name>
<feature type="domain" description="Class II aldolase/adducin N-terminal" evidence="9">
    <location>
        <begin position="6"/>
        <end position="194"/>
    </location>
</feature>
<reference evidence="10 11" key="1">
    <citation type="submission" date="2020-07" db="EMBL/GenBank/DDBJ databases">
        <title>Draft genome and description of Microvirga mediterraneensis Marseille-Q2068 sp. nov.</title>
        <authorList>
            <person name="Boxberger M."/>
        </authorList>
    </citation>
    <scope>NUCLEOTIDE SEQUENCE [LARGE SCALE GENOMIC DNA]</scope>
    <source>
        <strain evidence="10 11">Marseille-Q2068</strain>
    </source>
</reference>
<dbReference type="GO" id="GO:0008742">
    <property type="term" value="F:L-ribulose-phosphate 4-epimerase activity"/>
    <property type="evidence" value="ECO:0007669"/>
    <property type="project" value="UniProtKB-EC"/>
</dbReference>
<dbReference type="GO" id="GO:0019323">
    <property type="term" value="P:pentose catabolic process"/>
    <property type="evidence" value="ECO:0007669"/>
    <property type="project" value="TreeGrafter"/>
</dbReference>
<evidence type="ECO:0000256" key="2">
    <source>
        <dbReference type="ARBA" id="ARBA00001947"/>
    </source>
</evidence>
<sequence length="230" mass="25196">MKQLREQVLEANLEVVRRGLVLYTFGNVSGISRDDNLVVIKPSGVPYERMKADDLVVTDLEGKVVWGELRPSSDLDTHIHLYKAFPEIGGVVHTHSEYAVAWAQAGRPIPALGTTHADYFYGPVPVTRELTADEIKNDYVRATGVAIAEAFGNRDPMEVPAALVAGHGPFAWGRTPDDAVHNAVVLEAVARMAMYTFSLQPNAQGVSQALLDRHYFRKHGAAATYGQSEK</sequence>
<dbReference type="PANTHER" id="PTHR22789">
    <property type="entry name" value="FUCULOSE PHOSPHATE ALDOLASE"/>
    <property type="match status" value="1"/>
</dbReference>
<keyword evidence="11" id="KW-1185">Reference proteome</keyword>
<keyword evidence="8" id="KW-0119">Carbohydrate metabolism</keyword>
<keyword evidence="5" id="KW-0479">Metal-binding</keyword>
<dbReference type="InterPro" id="IPR050197">
    <property type="entry name" value="Aldolase_class_II_sugar_metab"/>
</dbReference>
<evidence type="ECO:0000259" key="9">
    <source>
        <dbReference type="SMART" id="SM01007"/>
    </source>
</evidence>
<dbReference type="GO" id="GO:0046872">
    <property type="term" value="F:metal ion binding"/>
    <property type="evidence" value="ECO:0007669"/>
    <property type="project" value="UniProtKB-KW"/>
</dbReference>
<dbReference type="EMBL" id="JACDXJ010000001">
    <property type="protein sequence ID" value="MBA1157533.1"/>
    <property type="molecule type" value="Genomic_DNA"/>
</dbReference>
<dbReference type="Proteomes" id="UP000572984">
    <property type="component" value="Unassembled WGS sequence"/>
</dbReference>
<evidence type="ECO:0000256" key="3">
    <source>
        <dbReference type="ARBA" id="ARBA00010037"/>
    </source>
</evidence>
<dbReference type="EC" id="5.1.3.4" evidence="4"/>
<dbReference type="SMART" id="SM01007">
    <property type="entry name" value="Aldolase_II"/>
    <property type="match status" value="1"/>
</dbReference>
<dbReference type="PANTHER" id="PTHR22789:SF8">
    <property type="entry name" value="L-RIBULOSE-5-PHOSPHATE 4-EPIMERASE SGBE"/>
    <property type="match status" value="1"/>
</dbReference>
<dbReference type="Pfam" id="PF00596">
    <property type="entry name" value="Aldolase_II"/>
    <property type="match status" value="1"/>
</dbReference>
<organism evidence="10 11">
    <name type="scientific">Microvirga mediterraneensis</name>
    <dbReference type="NCBI Taxonomy" id="2754695"/>
    <lineage>
        <taxon>Bacteria</taxon>
        <taxon>Pseudomonadati</taxon>
        <taxon>Pseudomonadota</taxon>
        <taxon>Alphaproteobacteria</taxon>
        <taxon>Hyphomicrobiales</taxon>
        <taxon>Methylobacteriaceae</taxon>
        <taxon>Microvirga</taxon>
    </lineage>
</organism>
<evidence type="ECO:0000256" key="6">
    <source>
        <dbReference type="ARBA" id="ARBA00022833"/>
    </source>
</evidence>
<protein>
    <recommendedName>
        <fullName evidence="4">L-ribulose-5-phosphate 4-epimerase</fullName>
        <ecNumber evidence="4">5.1.3.4</ecNumber>
    </recommendedName>
</protein>
<dbReference type="GO" id="GO:0005829">
    <property type="term" value="C:cytosol"/>
    <property type="evidence" value="ECO:0007669"/>
    <property type="project" value="TreeGrafter"/>
</dbReference>
<dbReference type="Gene3D" id="3.40.225.10">
    <property type="entry name" value="Class II aldolase/adducin N-terminal domain"/>
    <property type="match status" value="1"/>
</dbReference>
<evidence type="ECO:0000313" key="11">
    <source>
        <dbReference type="Proteomes" id="UP000572984"/>
    </source>
</evidence>
<comment type="similarity">
    <text evidence="3">Belongs to the aldolase class II family. AraD/FucA subfamily.</text>
</comment>
<evidence type="ECO:0000256" key="5">
    <source>
        <dbReference type="ARBA" id="ARBA00022723"/>
    </source>
</evidence>
<evidence type="ECO:0000256" key="4">
    <source>
        <dbReference type="ARBA" id="ARBA00013186"/>
    </source>
</evidence>
<dbReference type="InterPro" id="IPR036409">
    <property type="entry name" value="Aldolase_II/adducin_N_sf"/>
</dbReference>
<dbReference type="InterPro" id="IPR001303">
    <property type="entry name" value="Aldolase_II/adducin_N"/>
</dbReference>
<comment type="catalytic activity">
    <reaction evidence="1">
        <text>L-ribulose 5-phosphate = D-xylulose 5-phosphate</text>
        <dbReference type="Rhea" id="RHEA:22368"/>
        <dbReference type="ChEBI" id="CHEBI:57737"/>
        <dbReference type="ChEBI" id="CHEBI:58226"/>
        <dbReference type="EC" id="5.1.3.4"/>
    </reaction>
</comment>
<keyword evidence="7" id="KW-0413">Isomerase</keyword>
<evidence type="ECO:0000256" key="1">
    <source>
        <dbReference type="ARBA" id="ARBA00001726"/>
    </source>
</evidence>
<evidence type="ECO:0000256" key="7">
    <source>
        <dbReference type="ARBA" id="ARBA00023235"/>
    </source>
</evidence>
<dbReference type="FunFam" id="3.40.225.10:FF:000001">
    <property type="entry name" value="L-ribulose-5-phosphate 4-epimerase UlaF"/>
    <property type="match status" value="1"/>
</dbReference>
<gene>
    <name evidence="10" type="ORF">H0S73_15545</name>
</gene>
<comment type="caution">
    <text evidence="10">The sequence shown here is derived from an EMBL/GenBank/DDBJ whole genome shotgun (WGS) entry which is preliminary data.</text>
</comment>
<dbReference type="AlphaFoldDB" id="A0A838BRI4"/>
<evidence type="ECO:0000313" key="10">
    <source>
        <dbReference type="EMBL" id="MBA1157533.1"/>
    </source>
</evidence>
<proteinExistence type="inferred from homology"/>
<evidence type="ECO:0000256" key="8">
    <source>
        <dbReference type="ARBA" id="ARBA00023277"/>
    </source>
</evidence>
<comment type="cofactor">
    <cofactor evidence="2">
        <name>Zn(2+)</name>
        <dbReference type="ChEBI" id="CHEBI:29105"/>
    </cofactor>
</comment>
<accession>A0A838BRI4</accession>
<dbReference type="NCBIfam" id="NF006047">
    <property type="entry name" value="PRK08193.1"/>
    <property type="match status" value="1"/>
</dbReference>
<dbReference type="GO" id="GO:0016832">
    <property type="term" value="F:aldehyde-lyase activity"/>
    <property type="evidence" value="ECO:0007669"/>
    <property type="project" value="TreeGrafter"/>
</dbReference>
<keyword evidence="6" id="KW-0862">Zinc</keyword>